<keyword evidence="2" id="KW-0812">Transmembrane</keyword>
<dbReference type="InterPro" id="IPR019250">
    <property type="entry name" value="DUF2227_metal-bd"/>
</dbReference>
<gene>
    <name evidence="3" type="ORF">WMG39_16310</name>
</gene>
<keyword evidence="4" id="KW-1185">Reference proteome</keyword>
<dbReference type="RefSeq" id="WP_340519821.1">
    <property type="nucleotide sequence ID" value="NZ_JBBLXS010000212.1"/>
</dbReference>
<feature type="transmembrane region" description="Helical" evidence="2">
    <location>
        <begin position="85"/>
        <end position="109"/>
    </location>
</feature>
<evidence type="ECO:0000313" key="3">
    <source>
        <dbReference type="EMBL" id="MEK0186399.1"/>
    </source>
</evidence>
<organism evidence="3 4">
    <name type="scientific">Microcoleus anatoxicus PTRS2</name>
    <dbReference type="NCBI Taxonomy" id="2705321"/>
    <lineage>
        <taxon>Bacteria</taxon>
        <taxon>Bacillati</taxon>
        <taxon>Cyanobacteriota</taxon>
        <taxon>Cyanophyceae</taxon>
        <taxon>Oscillatoriophycideae</taxon>
        <taxon>Oscillatoriales</taxon>
        <taxon>Microcoleaceae</taxon>
        <taxon>Microcoleus</taxon>
        <taxon>Microcoleus anatoxicus</taxon>
    </lineage>
</organism>
<evidence type="ECO:0000256" key="1">
    <source>
        <dbReference type="SAM" id="MobiDB-lite"/>
    </source>
</evidence>
<name>A0ABU8YPQ1_9CYAN</name>
<protein>
    <submittedName>
        <fullName evidence="3">Metal-binding protein</fullName>
    </submittedName>
</protein>
<feature type="region of interest" description="Disordered" evidence="1">
    <location>
        <begin position="181"/>
        <end position="210"/>
    </location>
</feature>
<dbReference type="Proteomes" id="UP001384579">
    <property type="component" value="Unassembled WGS sequence"/>
</dbReference>
<proteinExistence type="predicted"/>
<evidence type="ECO:0000256" key="2">
    <source>
        <dbReference type="SAM" id="Phobius"/>
    </source>
</evidence>
<dbReference type="PANTHER" id="PTHR39085:SF1">
    <property type="entry name" value="SLL0924 PROTEIN"/>
    <property type="match status" value="1"/>
</dbReference>
<dbReference type="PANTHER" id="PTHR39085">
    <property type="entry name" value="SLL0924 PROTEIN"/>
    <property type="match status" value="1"/>
</dbReference>
<comment type="caution">
    <text evidence="3">The sequence shown here is derived from an EMBL/GenBank/DDBJ whole genome shotgun (WGS) entry which is preliminary data.</text>
</comment>
<dbReference type="Pfam" id="PF09988">
    <property type="entry name" value="DUF2227"/>
    <property type="match status" value="1"/>
</dbReference>
<keyword evidence="2" id="KW-0472">Membrane</keyword>
<dbReference type="EMBL" id="JBBLXS010000212">
    <property type="protein sequence ID" value="MEK0186399.1"/>
    <property type="molecule type" value="Genomic_DNA"/>
</dbReference>
<evidence type="ECO:0000313" key="4">
    <source>
        <dbReference type="Proteomes" id="UP001384579"/>
    </source>
</evidence>
<keyword evidence="2" id="KW-1133">Transmembrane helix</keyword>
<reference evidence="3 4" key="1">
    <citation type="journal article" date="2020" name="Harmful Algae">
        <title>Molecular and morphological characterization of a novel dihydroanatoxin-a producing Microcoleus species (cyanobacteria) from the Russian River, California, USA.</title>
        <authorList>
            <person name="Conklin K.Y."/>
            <person name="Stancheva R."/>
            <person name="Otten T.G."/>
            <person name="Fadness R."/>
            <person name="Boyer G.L."/>
            <person name="Read B."/>
            <person name="Zhang X."/>
            <person name="Sheath R.G."/>
        </authorList>
    </citation>
    <scope>NUCLEOTIDE SEQUENCE [LARGE SCALE GENOMIC DNA]</scope>
    <source>
        <strain evidence="3 4">PTRS2</strain>
    </source>
</reference>
<feature type="compositionally biased region" description="Basic residues" evidence="1">
    <location>
        <begin position="181"/>
        <end position="192"/>
    </location>
</feature>
<accession>A0ABU8YPQ1</accession>
<sequence>MPSGRTHDRITLWSLPFVAALTLGQTRSSHLTLLVSGSFLFGGLMFGPDLDIYSCQYQRWGWFKLIWLPYQKRLRHRSWLSHGPLIGTAVRILYLATWIGVVGIFGLAITQTVGNQTGNWQQLLLSYWHSIAKHPIELLAVYIGLEFGAMSHYLSDWGGSAYKRFKKKGLSRLHPPETIKVRKRKAPIRKSSKSLVPGSSKKQAGKRKKQ</sequence>